<keyword evidence="3" id="KW-1185">Reference proteome</keyword>
<dbReference type="GeneID" id="39985841"/>
<reference evidence="2 3" key="1">
    <citation type="submission" date="2017-03" db="EMBL/GenBank/DDBJ databases">
        <title>An alternative strategy for trypanosome survival in the mammalian bloodstream revealed through genome and transcriptome analysis of the ubiquitous bovine parasite Trypanosoma (Megatrypanum) theileri.</title>
        <authorList>
            <person name="Kelly S."/>
            <person name="Ivens A."/>
            <person name="Mott A."/>
            <person name="O'Neill E."/>
            <person name="Emms D."/>
            <person name="Macleod O."/>
            <person name="Voorheis P."/>
            <person name="Matthews J."/>
            <person name="Matthews K."/>
            <person name="Carrington M."/>
        </authorList>
    </citation>
    <scope>NUCLEOTIDE SEQUENCE [LARGE SCALE GENOMIC DNA]</scope>
    <source>
        <strain evidence="2">Edinburgh</strain>
    </source>
</reference>
<evidence type="ECO:0000256" key="1">
    <source>
        <dbReference type="SAM" id="MobiDB-lite"/>
    </source>
</evidence>
<proteinExistence type="predicted"/>
<comment type="caution">
    <text evidence="2">The sequence shown here is derived from an EMBL/GenBank/DDBJ whole genome shotgun (WGS) entry which is preliminary data.</text>
</comment>
<feature type="region of interest" description="Disordered" evidence="1">
    <location>
        <begin position="93"/>
        <end position="114"/>
    </location>
</feature>
<evidence type="ECO:0000313" key="3">
    <source>
        <dbReference type="Proteomes" id="UP000192257"/>
    </source>
</evidence>
<dbReference type="VEuPathDB" id="TriTrypDB:TM35_000161890"/>
<gene>
    <name evidence="2" type="ORF">TM35_000161890</name>
</gene>
<feature type="compositionally biased region" description="Low complexity" evidence="1">
    <location>
        <begin position="103"/>
        <end position="114"/>
    </location>
</feature>
<dbReference type="Proteomes" id="UP000192257">
    <property type="component" value="Unassembled WGS sequence"/>
</dbReference>
<name>A0A1X0NVB6_9TRYP</name>
<protein>
    <submittedName>
        <fullName evidence="2">Uncharacterized protein</fullName>
    </submittedName>
</protein>
<dbReference type="OrthoDB" id="266798at2759"/>
<dbReference type="AlphaFoldDB" id="A0A1X0NVB6"/>
<dbReference type="EMBL" id="NBCO01000016">
    <property type="protein sequence ID" value="ORC88551.1"/>
    <property type="molecule type" value="Genomic_DNA"/>
</dbReference>
<accession>A0A1X0NVB6</accession>
<organism evidence="2 3">
    <name type="scientific">Trypanosoma theileri</name>
    <dbReference type="NCBI Taxonomy" id="67003"/>
    <lineage>
        <taxon>Eukaryota</taxon>
        <taxon>Discoba</taxon>
        <taxon>Euglenozoa</taxon>
        <taxon>Kinetoplastea</taxon>
        <taxon>Metakinetoplastina</taxon>
        <taxon>Trypanosomatida</taxon>
        <taxon>Trypanosomatidae</taxon>
        <taxon>Trypanosoma</taxon>
    </lineage>
</organism>
<evidence type="ECO:0000313" key="2">
    <source>
        <dbReference type="EMBL" id="ORC88551.1"/>
    </source>
</evidence>
<dbReference type="RefSeq" id="XP_028882617.1">
    <property type="nucleotide sequence ID" value="XM_029026061.1"/>
</dbReference>
<sequence length="563" mass="61650">MSSVGKILGMNTVLSNSLLIAPIPNDTLTSSTASTLCGDPVQLTLTPDGRVMDGVVKTLYSSSIYESAFDFPDLSGSMKEEMPKMMGRTAGCGRLPSTLPSPTTTETTTTTTTTEAITTATTPVRTSPEVIQSSGTPSFFLQSYRTKPNEEWNVMVSSFTLSIPAERTPANVGTEITQNRYPGNSNNTIMGPVSTSVMYTTPPESQQTPMDTTHADVPPCTIPPLPPPPPPLPMHQNFLMLNNSVGPLHVCSANSSVNLSQGLSYSLGNHLTDIDGEFNKSFSYAGVRQPNTSLTIGSVNTPLLHRVYLCGQPPPPPPPPQPLPPPLPTFDGLVQIRCFPDPSCVNTNLPKGNVHGALQGAVRYVPYNLTPFMNDVSMLHKVPTVRNFGGMNIKNANIVTIKSGVNKYEELPIFIQMFPCELRDRTIIVLNRVVEATCGPDIATVVGIEPRSETSFIALVRTNEVWHLIHKLRCRVLMDRHGFWYAENFDQYMRLKEYCEGVRRLPQQMRHFQTDGLPCMPLVVELSRSVDAAAVTSPSAEPSFDKVAPIATVERHRVRAQRR</sequence>